<evidence type="ECO:0000313" key="2">
    <source>
        <dbReference type="EMBL" id="GEU90530.1"/>
    </source>
</evidence>
<accession>A0A6L2NWF3</accession>
<organism evidence="2">
    <name type="scientific">Tanacetum cinerariifolium</name>
    <name type="common">Dalmatian daisy</name>
    <name type="synonym">Chrysanthemum cinerariifolium</name>
    <dbReference type="NCBI Taxonomy" id="118510"/>
    <lineage>
        <taxon>Eukaryota</taxon>
        <taxon>Viridiplantae</taxon>
        <taxon>Streptophyta</taxon>
        <taxon>Embryophyta</taxon>
        <taxon>Tracheophyta</taxon>
        <taxon>Spermatophyta</taxon>
        <taxon>Magnoliopsida</taxon>
        <taxon>eudicotyledons</taxon>
        <taxon>Gunneridae</taxon>
        <taxon>Pentapetalae</taxon>
        <taxon>asterids</taxon>
        <taxon>campanulids</taxon>
        <taxon>Asterales</taxon>
        <taxon>Asteraceae</taxon>
        <taxon>Asteroideae</taxon>
        <taxon>Anthemideae</taxon>
        <taxon>Anthemidinae</taxon>
        <taxon>Tanacetum</taxon>
    </lineage>
</organism>
<feature type="compositionally biased region" description="Basic and acidic residues" evidence="1">
    <location>
        <begin position="172"/>
        <end position="182"/>
    </location>
</feature>
<evidence type="ECO:0000256" key="1">
    <source>
        <dbReference type="SAM" id="MobiDB-lite"/>
    </source>
</evidence>
<dbReference type="AlphaFoldDB" id="A0A6L2NWF3"/>
<protein>
    <submittedName>
        <fullName evidence="2">Uncharacterized protein</fullName>
    </submittedName>
</protein>
<gene>
    <name evidence="2" type="ORF">Tci_062508</name>
</gene>
<comment type="caution">
    <text evidence="2">The sequence shown here is derived from an EMBL/GenBank/DDBJ whole genome shotgun (WGS) entry which is preliminary data.</text>
</comment>
<name>A0A6L2NWF3_TANCI</name>
<reference evidence="2" key="1">
    <citation type="journal article" date="2019" name="Sci. Rep.">
        <title>Draft genome of Tanacetum cinerariifolium, the natural source of mosquito coil.</title>
        <authorList>
            <person name="Yamashiro T."/>
            <person name="Shiraishi A."/>
            <person name="Satake H."/>
            <person name="Nakayama K."/>
        </authorList>
    </citation>
    <scope>NUCLEOTIDE SEQUENCE</scope>
</reference>
<dbReference type="EMBL" id="BKCJ010010207">
    <property type="protein sequence ID" value="GEU90530.1"/>
    <property type="molecule type" value="Genomic_DNA"/>
</dbReference>
<sequence length="425" mass="48048">MVGTLLEAIEKRYGGNKESKKVQRILLKQKYENFAASSLETLDQTFDRLEKLISQLEIQGSLSTSQNPQNVAFVSSNSINSTSNTSSTNEIDNTAYEVSIAHIKSSKESRKPRKRVCRKTKPLENPTENALIAQDRIGGYDWSYQAKEEHPTNFALMALTSSGSSSNLDSEENVKSESDKGYHVVPPPYIGNYIPPKPDLMFLDEQVKSESVDVVSTISSSAVKNVESKVKFVETKPVKKNNFSPLIIEDWISNDESKVEIEPKVKDKNVRPSIEKLKFVKTARETEEQYNCDKRVVRPVRNNSRRVNHKNFANKITHPHPKRRFVPQAILTKSGKLKTAGTPVNTVRPVNTADLKPIVNYLGLTSNAFKKGYSQDKRPFNKYLAYKKTLFNKEVNDVKASACWVWKAKHSSASNTYKKYSYIDA</sequence>
<feature type="region of interest" description="Disordered" evidence="1">
    <location>
        <begin position="163"/>
        <end position="182"/>
    </location>
</feature>
<proteinExistence type="predicted"/>